<feature type="non-terminal residue" evidence="5">
    <location>
        <position position="1"/>
    </location>
</feature>
<dbReference type="InterPro" id="IPR045851">
    <property type="entry name" value="AMP-bd_C_sf"/>
</dbReference>
<dbReference type="InterPro" id="IPR025110">
    <property type="entry name" value="AMP-bd_C"/>
</dbReference>
<evidence type="ECO:0000259" key="4">
    <source>
        <dbReference type="Pfam" id="PF13193"/>
    </source>
</evidence>
<dbReference type="Gene3D" id="2.30.38.10">
    <property type="entry name" value="Luciferase, Domain 3"/>
    <property type="match status" value="1"/>
</dbReference>
<dbReference type="PANTHER" id="PTHR24096">
    <property type="entry name" value="LONG-CHAIN-FATTY-ACID--COA LIGASE"/>
    <property type="match status" value="1"/>
</dbReference>
<sequence length="275" mass="31289">FAKFRTEEVLEAVKKYKITLLWGNPAIFAGLYRRYSQSPDKFDLSSIRCCGSGTASFPEDLYNNIKKLTSVPIIEGYGLTETSAVTHCNSLDFQKVKSLGIPFPDVDAKIVDLKSGKILGINQAGELLLKGPQVFKDYWKKAEATVKKIDKEGWLHTGDIVERDRDGYFYFRSRLDDMINVRGEKVWPREVEEVLESHSKVQEVAVIGVEDDYYGQAIKACIVLKEGCQFSEEELIDFCKGKLAPHKVPHTVEFLKKLPRSYLGKILHYVLRKKS</sequence>
<evidence type="ECO:0000256" key="1">
    <source>
        <dbReference type="ARBA" id="ARBA00006432"/>
    </source>
</evidence>
<evidence type="ECO:0000256" key="2">
    <source>
        <dbReference type="ARBA" id="ARBA00022598"/>
    </source>
</evidence>
<evidence type="ECO:0008006" key="6">
    <source>
        <dbReference type="Google" id="ProtNLM"/>
    </source>
</evidence>
<accession>X1KJ82</accession>
<comment type="caution">
    <text evidence="5">The sequence shown here is derived from an EMBL/GenBank/DDBJ whole genome shotgun (WGS) entry which is preliminary data.</text>
</comment>
<dbReference type="InterPro" id="IPR000873">
    <property type="entry name" value="AMP-dep_synth/lig_dom"/>
</dbReference>
<gene>
    <name evidence="5" type="ORF">S06H3_19527</name>
</gene>
<evidence type="ECO:0000313" key="5">
    <source>
        <dbReference type="EMBL" id="GAI06748.1"/>
    </source>
</evidence>
<dbReference type="Pfam" id="PF00501">
    <property type="entry name" value="AMP-binding"/>
    <property type="match status" value="1"/>
</dbReference>
<dbReference type="Gene3D" id="3.40.50.980">
    <property type="match status" value="1"/>
</dbReference>
<feature type="domain" description="AMP-dependent synthetase/ligase" evidence="3">
    <location>
        <begin position="6"/>
        <end position="139"/>
    </location>
</feature>
<dbReference type="PANTHER" id="PTHR24096:SF149">
    <property type="entry name" value="AMP-BINDING DOMAIN-CONTAINING PROTEIN-RELATED"/>
    <property type="match status" value="1"/>
</dbReference>
<dbReference type="Pfam" id="PF13193">
    <property type="entry name" value="AMP-binding_C"/>
    <property type="match status" value="1"/>
</dbReference>
<dbReference type="SUPFAM" id="SSF56801">
    <property type="entry name" value="Acetyl-CoA synthetase-like"/>
    <property type="match status" value="1"/>
</dbReference>
<dbReference type="FunFam" id="3.30.300.30:FF:000008">
    <property type="entry name" value="2,3-dihydroxybenzoate-AMP ligase"/>
    <property type="match status" value="1"/>
</dbReference>
<evidence type="ECO:0000259" key="3">
    <source>
        <dbReference type="Pfam" id="PF00501"/>
    </source>
</evidence>
<comment type="similarity">
    <text evidence="1">Belongs to the ATP-dependent AMP-binding enzyme family.</text>
</comment>
<keyword evidence="2" id="KW-0436">Ligase</keyword>
<proteinExistence type="inferred from homology"/>
<organism evidence="5">
    <name type="scientific">marine sediment metagenome</name>
    <dbReference type="NCBI Taxonomy" id="412755"/>
    <lineage>
        <taxon>unclassified sequences</taxon>
        <taxon>metagenomes</taxon>
        <taxon>ecological metagenomes</taxon>
    </lineage>
</organism>
<dbReference type="AlphaFoldDB" id="X1KJ82"/>
<feature type="domain" description="AMP-binding enzyme C-terminal" evidence="4">
    <location>
        <begin position="190"/>
        <end position="265"/>
    </location>
</feature>
<protein>
    <recommendedName>
        <fullName evidence="6">AMP-dependent synthetase/ligase domain-containing protein</fullName>
    </recommendedName>
</protein>
<dbReference type="GO" id="GO:0016405">
    <property type="term" value="F:CoA-ligase activity"/>
    <property type="evidence" value="ECO:0007669"/>
    <property type="project" value="TreeGrafter"/>
</dbReference>
<dbReference type="EMBL" id="BARV01010005">
    <property type="protein sequence ID" value="GAI06748.1"/>
    <property type="molecule type" value="Genomic_DNA"/>
</dbReference>
<name>X1KJ82_9ZZZZ</name>
<reference evidence="5" key="1">
    <citation type="journal article" date="2014" name="Front. Microbiol.">
        <title>High frequency of phylogenetically diverse reductive dehalogenase-homologous genes in deep subseafloor sedimentary metagenomes.</title>
        <authorList>
            <person name="Kawai M."/>
            <person name="Futagami T."/>
            <person name="Toyoda A."/>
            <person name="Takaki Y."/>
            <person name="Nishi S."/>
            <person name="Hori S."/>
            <person name="Arai W."/>
            <person name="Tsubouchi T."/>
            <person name="Morono Y."/>
            <person name="Uchiyama I."/>
            <person name="Ito T."/>
            <person name="Fujiyama A."/>
            <person name="Inagaki F."/>
            <person name="Takami H."/>
        </authorList>
    </citation>
    <scope>NUCLEOTIDE SEQUENCE</scope>
    <source>
        <strain evidence="5">Expedition CK06-06</strain>
    </source>
</reference>
<dbReference type="Gene3D" id="3.30.300.30">
    <property type="match status" value="1"/>
</dbReference>